<dbReference type="Pfam" id="PF08386">
    <property type="entry name" value="Abhydrolase_4"/>
    <property type="match status" value="1"/>
</dbReference>
<reference evidence="6" key="2">
    <citation type="submission" date="2019-10" db="EMBL/GenBank/DDBJ databases">
        <authorList>
            <consortium name="NCBI Genome Project"/>
        </authorList>
    </citation>
    <scope>NUCLEOTIDE SEQUENCE</scope>
    <source>
        <strain evidence="6">NI907</strain>
    </source>
</reference>
<keyword evidence="3" id="KW-0812">Transmembrane</keyword>
<evidence type="ECO:0000256" key="3">
    <source>
        <dbReference type="SAM" id="Phobius"/>
    </source>
</evidence>
<keyword evidence="3" id="KW-0472">Membrane</keyword>
<dbReference type="GO" id="GO:0016787">
    <property type="term" value="F:hydrolase activity"/>
    <property type="evidence" value="ECO:0007669"/>
    <property type="project" value="UniProtKB-KW"/>
</dbReference>
<keyword evidence="5" id="KW-1185">Reference proteome</keyword>
<dbReference type="InterPro" id="IPR013595">
    <property type="entry name" value="Pept_S33_TAP-like_C"/>
</dbReference>
<dbReference type="InterPro" id="IPR029058">
    <property type="entry name" value="AB_hydrolase_fold"/>
</dbReference>
<keyword evidence="2" id="KW-0378">Hydrolase</keyword>
<dbReference type="Proteomes" id="UP000515153">
    <property type="component" value="Unplaced"/>
</dbReference>
<accession>A0A6P8BD14</accession>
<dbReference type="RefSeq" id="XP_030985006.1">
    <property type="nucleotide sequence ID" value="XM_031123463.1"/>
</dbReference>
<evidence type="ECO:0000256" key="1">
    <source>
        <dbReference type="ARBA" id="ARBA00010088"/>
    </source>
</evidence>
<dbReference type="AlphaFoldDB" id="A0A6P8BD14"/>
<dbReference type="SUPFAM" id="SSF53474">
    <property type="entry name" value="alpha/beta-Hydrolases"/>
    <property type="match status" value="1"/>
</dbReference>
<reference evidence="6" key="1">
    <citation type="journal article" date="2019" name="Mol. Biol. Evol.">
        <title>Blast fungal genomes show frequent chromosomal changes, gene gains and losses, and effector gene turnover.</title>
        <authorList>
            <person name="Gomez Luciano L.B."/>
            <person name="Jason Tsai I."/>
            <person name="Chuma I."/>
            <person name="Tosa Y."/>
            <person name="Chen Y.H."/>
            <person name="Li J.Y."/>
            <person name="Li M.Y."/>
            <person name="Jade Lu M.Y."/>
            <person name="Nakayashiki H."/>
            <person name="Li W.H."/>
        </authorList>
    </citation>
    <scope>NUCLEOTIDE SEQUENCE</scope>
    <source>
        <strain evidence="6">NI907</strain>
    </source>
</reference>
<gene>
    <name evidence="6" type="ORF">PgNI_03408</name>
</gene>
<feature type="domain" description="Peptidase S33 tripeptidyl aminopeptidase-like C-terminal" evidence="4">
    <location>
        <begin position="519"/>
        <end position="623"/>
    </location>
</feature>
<dbReference type="PANTHER" id="PTHR43248">
    <property type="entry name" value="2-SUCCINYL-6-HYDROXY-2,4-CYCLOHEXADIENE-1-CARBOXYLATE SYNTHASE"/>
    <property type="match status" value="1"/>
</dbReference>
<protein>
    <recommendedName>
        <fullName evidence="4">Peptidase S33 tripeptidyl aminopeptidase-like C-terminal domain-containing protein</fullName>
    </recommendedName>
</protein>
<organism evidence="5 6">
    <name type="scientific">Pyricularia grisea</name>
    <name type="common">Crabgrass-specific blast fungus</name>
    <name type="synonym">Magnaporthe grisea</name>
    <dbReference type="NCBI Taxonomy" id="148305"/>
    <lineage>
        <taxon>Eukaryota</taxon>
        <taxon>Fungi</taxon>
        <taxon>Dikarya</taxon>
        <taxon>Ascomycota</taxon>
        <taxon>Pezizomycotina</taxon>
        <taxon>Sordariomycetes</taxon>
        <taxon>Sordariomycetidae</taxon>
        <taxon>Magnaporthales</taxon>
        <taxon>Pyriculariaceae</taxon>
        <taxon>Pyricularia</taxon>
    </lineage>
</organism>
<reference evidence="6" key="3">
    <citation type="submission" date="2025-08" db="UniProtKB">
        <authorList>
            <consortium name="RefSeq"/>
        </authorList>
    </citation>
    <scope>IDENTIFICATION</scope>
    <source>
        <strain evidence="6">NI907</strain>
    </source>
</reference>
<comment type="similarity">
    <text evidence="1">Belongs to the peptidase S33 family.</text>
</comment>
<name>A0A6P8BD14_PYRGI</name>
<proteinExistence type="inferred from homology"/>
<evidence type="ECO:0000313" key="6">
    <source>
        <dbReference type="RefSeq" id="XP_030985006.1"/>
    </source>
</evidence>
<dbReference type="InterPro" id="IPR051601">
    <property type="entry name" value="Serine_prot/Carboxylest_S33"/>
</dbReference>
<evidence type="ECO:0000256" key="2">
    <source>
        <dbReference type="ARBA" id="ARBA00022801"/>
    </source>
</evidence>
<evidence type="ECO:0000259" key="4">
    <source>
        <dbReference type="Pfam" id="PF08386"/>
    </source>
</evidence>
<sequence>MAKISESTLLSAAPQVRKYTSLMERTVSIFILLIICLFLINHTPTLPSWTTRDHKPNPKPQEGTIFDTDWDAITPSEKLRWVPCYSRIPLGLLCARLTVPMDYNRPLRTSSANPKVHIALIMLPGKGHSLRDPASSFSVSPLIINPGGPGGSGVQAVLSAGQKLSTMVSLDRDVVSFDPRGVGFTWPLADCFLDDYAVDNPPNPSERSAALLHRLTYVLQVAEIGLANSSDKSLGQYVTRIKGLTKLCEKKDGTDSILRHIGTPNVARDLLSIVEAWDLWMDERAKTRPPRNDGADSLAATVRPSEDPRLDTRGKLVYWGFSYGTVLGGTFASMFPAKVGRMVLDGVVSLDIYRKNEIAAFITDADAVFESFFRYCYEAREKCFFYRPGQEPKDLKQRYNSIMSKLEKEPLIVTSSEVRMPIVVRASDIHTVVFRWLSVPMTAFPVLALLLDFIELELDPARLVIPPDLSPVCSAKFLPVQQPNDANLGIICSDLRFNWNESLANLQESFEKLAETSKFADYWALQMAGCTGWRINPIDPPGFNLNITIPQDGGPAIKTAFPILFVSNTFDPVTPMHNGLAMSRRFVDAGFLEQRSEGHCSIATVSLCTMGKIKAYLEDGIVPPPPIFSKDSGIIKATPKGVWDRCKADENPWRPFGGTHHNSMRLNLHDMRFVKAWRETHDSIRFGMSTLGPRRDSGPLQNLLDMSLDDLEDKLTQLVTKSGKPKRG</sequence>
<keyword evidence="3" id="KW-1133">Transmembrane helix</keyword>
<dbReference type="KEGG" id="pgri:PgNI_03408"/>
<dbReference type="GeneID" id="41958373"/>
<evidence type="ECO:0000313" key="5">
    <source>
        <dbReference type="Proteomes" id="UP000515153"/>
    </source>
</evidence>
<dbReference type="PANTHER" id="PTHR43248:SF25">
    <property type="entry name" value="AB HYDROLASE-1 DOMAIN-CONTAINING PROTEIN-RELATED"/>
    <property type="match status" value="1"/>
</dbReference>
<dbReference type="Gene3D" id="3.40.50.1820">
    <property type="entry name" value="alpha/beta hydrolase"/>
    <property type="match status" value="1"/>
</dbReference>
<feature type="transmembrane region" description="Helical" evidence="3">
    <location>
        <begin position="21"/>
        <end position="40"/>
    </location>
</feature>